<dbReference type="InterPro" id="IPR050557">
    <property type="entry name" value="RTX_toxin/Mannuronan_C5-epim"/>
</dbReference>
<dbReference type="Pfam" id="PF00353">
    <property type="entry name" value="HemolysinCabind"/>
    <property type="match status" value="8"/>
</dbReference>
<dbReference type="PANTHER" id="PTHR38340:SF1">
    <property type="entry name" value="S-LAYER PROTEIN"/>
    <property type="match status" value="1"/>
</dbReference>
<dbReference type="PROSITE" id="PS00330">
    <property type="entry name" value="HEMOLYSIN_CALCIUM"/>
    <property type="match status" value="6"/>
</dbReference>
<dbReference type="GO" id="GO:0005509">
    <property type="term" value="F:calcium ion binding"/>
    <property type="evidence" value="ECO:0007669"/>
    <property type="project" value="InterPro"/>
</dbReference>
<dbReference type="AlphaFoldDB" id="A0A1I6G9D8"/>
<dbReference type="PANTHER" id="PTHR38340">
    <property type="entry name" value="S-LAYER PROTEIN"/>
    <property type="match status" value="1"/>
</dbReference>
<dbReference type="OrthoDB" id="7828248at2"/>
<evidence type="ECO:0000256" key="3">
    <source>
        <dbReference type="SAM" id="MobiDB-lite"/>
    </source>
</evidence>
<keyword evidence="2" id="KW-0964">Secreted</keyword>
<gene>
    <name evidence="4" type="ORF">SAMN04488002_1098</name>
</gene>
<sequence>MPSAQETIAAGLETIAKTVTQDPGLLENVALADISGGTDGARLMNDVILQAIVDTGVNADGALTPDDIRTISDYIRETPALYADFVEGHGNDEGQLETGFHLVQGDGGSFMFQGRHLVDNIADAIYHVGFEYGNGVFLNEDGDANEPVDDIAGWLNFFVNGVNVVYGTDAGETLYSGDYSPELSVAADEVFYAGAGDDLIWPESGNDIVWAGAGNDVAAGGDGNDLLIGEAGDDRLWGDAGNDELHGDAGSDTLGGGLGDDTLHGGADADNLWGDEGSDIIYGDDGNDVIDGGSGDDGLVGGNGNDEIWGGDGADVMYGGAGADTLGGGIGNDELYGDEGADELWGNEGDDFILGGADDDLIGGGDGDDVISGDDGQDTLWGEAGHDWIYGGQGVDRIGGGDGNDHIEGGDGVDTVFGDAGDDVLSGDAGNDLLYGGNDNDTLIGGSGDDLLNGQEGSDLIYGGAGVDRLVGWDLDGARDVFIFGAGDSGTTASTMDLVEGFVSGEDQIDLSSYGNLSFVAVLSGSGAAEVTFDGDYIWVDGNGDGVADLGVELQGIDTVAASDFLL</sequence>
<comment type="subcellular location">
    <subcellularLocation>
        <location evidence="1">Secreted</location>
    </subcellularLocation>
</comment>
<protein>
    <submittedName>
        <fullName evidence="4">Ca2+-binding protein, RTX toxin-related</fullName>
    </submittedName>
</protein>
<proteinExistence type="predicted"/>
<dbReference type="EMBL" id="FOYO01000001">
    <property type="protein sequence ID" value="SFR38803.1"/>
    <property type="molecule type" value="Genomic_DNA"/>
</dbReference>
<dbReference type="RefSeq" id="WP_090213498.1">
    <property type="nucleotide sequence ID" value="NZ_FOYO01000001.1"/>
</dbReference>
<accession>A0A1I6G9D8</accession>
<dbReference type="PRINTS" id="PR00313">
    <property type="entry name" value="CABNDNGRPT"/>
</dbReference>
<dbReference type="SUPFAM" id="SSF51120">
    <property type="entry name" value="beta-Roll"/>
    <property type="match status" value="4"/>
</dbReference>
<keyword evidence="5" id="KW-1185">Reference proteome</keyword>
<organism evidence="4 5">
    <name type="scientific">Litoreibacter janthinus</name>
    <dbReference type="NCBI Taxonomy" id="670154"/>
    <lineage>
        <taxon>Bacteria</taxon>
        <taxon>Pseudomonadati</taxon>
        <taxon>Pseudomonadota</taxon>
        <taxon>Alphaproteobacteria</taxon>
        <taxon>Rhodobacterales</taxon>
        <taxon>Roseobacteraceae</taxon>
        <taxon>Litoreibacter</taxon>
    </lineage>
</organism>
<dbReference type="InterPro" id="IPR001343">
    <property type="entry name" value="Hemolysn_Ca-bd"/>
</dbReference>
<feature type="compositionally biased region" description="Basic and acidic residues" evidence="3">
    <location>
        <begin position="239"/>
        <end position="249"/>
    </location>
</feature>
<evidence type="ECO:0000313" key="4">
    <source>
        <dbReference type="EMBL" id="SFR38803.1"/>
    </source>
</evidence>
<dbReference type="STRING" id="670154.SAMN04488002_1098"/>
<reference evidence="5" key="1">
    <citation type="submission" date="2016-10" db="EMBL/GenBank/DDBJ databases">
        <authorList>
            <person name="Varghese N."/>
            <person name="Submissions S."/>
        </authorList>
    </citation>
    <scope>NUCLEOTIDE SEQUENCE [LARGE SCALE GENOMIC DNA]</scope>
    <source>
        <strain evidence="5">DSM 26921</strain>
    </source>
</reference>
<dbReference type="Gene3D" id="2.150.10.10">
    <property type="entry name" value="Serralysin-like metalloprotease, C-terminal"/>
    <property type="match status" value="6"/>
</dbReference>
<evidence type="ECO:0000256" key="1">
    <source>
        <dbReference type="ARBA" id="ARBA00004613"/>
    </source>
</evidence>
<dbReference type="GO" id="GO:0005576">
    <property type="term" value="C:extracellular region"/>
    <property type="evidence" value="ECO:0007669"/>
    <property type="project" value="UniProtKB-SubCell"/>
</dbReference>
<evidence type="ECO:0000256" key="2">
    <source>
        <dbReference type="ARBA" id="ARBA00022525"/>
    </source>
</evidence>
<feature type="region of interest" description="Disordered" evidence="3">
    <location>
        <begin position="239"/>
        <end position="261"/>
    </location>
</feature>
<dbReference type="Proteomes" id="UP000199658">
    <property type="component" value="Unassembled WGS sequence"/>
</dbReference>
<evidence type="ECO:0000313" key="5">
    <source>
        <dbReference type="Proteomes" id="UP000199658"/>
    </source>
</evidence>
<dbReference type="InterPro" id="IPR011049">
    <property type="entry name" value="Serralysin-like_metalloprot_C"/>
</dbReference>
<name>A0A1I6G9D8_9RHOB</name>
<dbReference type="InterPro" id="IPR018511">
    <property type="entry name" value="Hemolysin-typ_Ca-bd_CS"/>
</dbReference>